<dbReference type="InterPro" id="IPR017224">
    <property type="entry name" value="Opine_Oxase_asu/HCN_bsu"/>
</dbReference>
<dbReference type="PRINTS" id="PR00411">
    <property type="entry name" value="PNDRDTASEI"/>
</dbReference>
<dbReference type="InterPro" id="IPR051691">
    <property type="entry name" value="Metab_Enz_Cyan_OpOx_G3PDH"/>
</dbReference>
<accession>A0A1C6UT29</accession>
<sequence length="490" mass="51299">MSARSVDVAVVGAGPAGLAAALAAADAGAAVALVDAGIRAGGQYWRSPAPGAGRFAPNTLHHSWRRFADTAARLDRHAARHRLQRFAEHHVWSVERADDRWAIHCLVGAEPRQHAGTPPVTIRARRLILATGAYDRQLPFPGWDLPGVMTAGGAQALLKGNLVLAGATAVVAGTGPFLLPVAAGLARHGARVRAVVEANTPLGFARSPRVLLGAVSKLGEASAYAARLARHRVAVRHRHIVTRAVGTDRLTGVVVARLGRDGRPEAHTERNIECDTLAVGWGFTPQLDLHLQVGCAARMDVDTSLVVAVDDHQRTTVDGVWAAGESTGVGGADLASVEGDIAGRSAAGSLGVPPDPTALARLFRRRAALRRFAELMHRVHPVPPGALDGLTDDTLVCRCEEVTAGAVRQAVDDLGASDPRTVKLLARPGMGWCQGRVCGFATVCLTARHLRRPPTPEDLRAFAQRPIAAPTPLGQLALPPDEGNPGGTGG</sequence>
<proteinExistence type="predicted"/>
<evidence type="ECO:0000256" key="2">
    <source>
        <dbReference type="SAM" id="MobiDB-lite"/>
    </source>
</evidence>
<protein>
    <submittedName>
        <fullName evidence="5">Pyruvate/2-oxoglutarate dehydrogenase complex, dihydrolipoamide dehydrogenase (E3) component</fullName>
    </submittedName>
</protein>
<reference evidence="6" key="1">
    <citation type="submission" date="2016-06" db="EMBL/GenBank/DDBJ databases">
        <authorList>
            <person name="Varghese N."/>
            <person name="Submissions Spin"/>
        </authorList>
    </citation>
    <scope>NUCLEOTIDE SEQUENCE [LARGE SCALE GENOMIC DNA]</scope>
    <source>
        <strain evidence="6">DSM 44814</strain>
    </source>
</reference>
<dbReference type="OrthoDB" id="9801699at2"/>
<dbReference type="RefSeq" id="WP_091119194.1">
    <property type="nucleotide sequence ID" value="NZ_FMHY01000002.1"/>
</dbReference>
<dbReference type="AlphaFoldDB" id="A0A1C6UT29"/>
<keyword evidence="6" id="KW-1185">Reference proteome</keyword>
<dbReference type="PRINTS" id="PR00368">
    <property type="entry name" value="FADPNR"/>
</dbReference>
<dbReference type="Pfam" id="PF04324">
    <property type="entry name" value="Fer2_BFD"/>
    <property type="match status" value="1"/>
</dbReference>
<name>A0A1C6UT29_9ACTN</name>
<evidence type="ECO:0000313" key="6">
    <source>
        <dbReference type="Proteomes" id="UP000199696"/>
    </source>
</evidence>
<dbReference type="EMBL" id="FMHY01000002">
    <property type="protein sequence ID" value="SCL57166.1"/>
    <property type="molecule type" value="Genomic_DNA"/>
</dbReference>
<dbReference type="InterPro" id="IPR036188">
    <property type="entry name" value="FAD/NAD-bd_sf"/>
</dbReference>
<dbReference type="PANTHER" id="PTHR42949">
    <property type="entry name" value="ANAEROBIC GLYCEROL-3-PHOSPHATE DEHYDROGENASE SUBUNIT B"/>
    <property type="match status" value="1"/>
</dbReference>
<organism evidence="5 6">
    <name type="scientific">Micromonospora eburnea</name>
    <dbReference type="NCBI Taxonomy" id="227316"/>
    <lineage>
        <taxon>Bacteria</taxon>
        <taxon>Bacillati</taxon>
        <taxon>Actinomycetota</taxon>
        <taxon>Actinomycetes</taxon>
        <taxon>Micromonosporales</taxon>
        <taxon>Micromonosporaceae</taxon>
        <taxon>Micromonospora</taxon>
    </lineage>
</organism>
<dbReference type="Proteomes" id="UP000199696">
    <property type="component" value="Unassembled WGS sequence"/>
</dbReference>
<evidence type="ECO:0000259" key="3">
    <source>
        <dbReference type="Pfam" id="PF04324"/>
    </source>
</evidence>
<evidence type="ECO:0000313" key="5">
    <source>
        <dbReference type="EMBL" id="SCL57166.1"/>
    </source>
</evidence>
<feature type="region of interest" description="Disordered" evidence="2">
    <location>
        <begin position="470"/>
        <end position="490"/>
    </location>
</feature>
<dbReference type="Pfam" id="PF07992">
    <property type="entry name" value="Pyr_redox_2"/>
    <property type="match status" value="1"/>
</dbReference>
<evidence type="ECO:0000259" key="4">
    <source>
        <dbReference type="Pfam" id="PF07992"/>
    </source>
</evidence>
<dbReference type="SUPFAM" id="SSF51905">
    <property type="entry name" value="FAD/NAD(P)-binding domain"/>
    <property type="match status" value="1"/>
</dbReference>
<dbReference type="STRING" id="227316.GA0070604_3565"/>
<dbReference type="InterPro" id="IPR007419">
    <property type="entry name" value="BFD-like_2Fe2S-bd_dom"/>
</dbReference>
<feature type="domain" description="FAD/NAD(P)-binding" evidence="4">
    <location>
        <begin position="7"/>
        <end position="327"/>
    </location>
</feature>
<dbReference type="CDD" id="cd19946">
    <property type="entry name" value="GlpA-like_Fer2_BFD-like"/>
    <property type="match status" value="1"/>
</dbReference>
<dbReference type="PIRSF" id="PIRSF037495">
    <property type="entry name" value="Opine_OX_OoxA/HcnB"/>
    <property type="match status" value="1"/>
</dbReference>
<gene>
    <name evidence="5" type="ORF">GA0070604_3565</name>
</gene>
<dbReference type="InterPro" id="IPR041854">
    <property type="entry name" value="BFD-like_2Fe2S-bd_dom_sf"/>
</dbReference>
<dbReference type="Gene3D" id="3.50.50.60">
    <property type="entry name" value="FAD/NAD(P)-binding domain"/>
    <property type="match status" value="2"/>
</dbReference>
<dbReference type="PANTHER" id="PTHR42949:SF3">
    <property type="entry name" value="ANAEROBIC GLYCEROL-3-PHOSPHATE DEHYDROGENASE SUBUNIT B"/>
    <property type="match status" value="1"/>
</dbReference>
<feature type="domain" description="BFD-like [2Fe-2S]-binding" evidence="3">
    <location>
        <begin position="395"/>
        <end position="438"/>
    </location>
</feature>
<dbReference type="GO" id="GO:0016491">
    <property type="term" value="F:oxidoreductase activity"/>
    <property type="evidence" value="ECO:0007669"/>
    <property type="project" value="UniProtKB-KW"/>
</dbReference>
<evidence type="ECO:0000256" key="1">
    <source>
        <dbReference type="ARBA" id="ARBA00023002"/>
    </source>
</evidence>
<keyword evidence="1" id="KW-0560">Oxidoreductase</keyword>
<keyword evidence="5" id="KW-0670">Pyruvate</keyword>
<dbReference type="InterPro" id="IPR023753">
    <property type="entry name" value="FAD/NAD-binding_dom"/>
</dbReference>
<dbReference type="Gene3D" id="1.10.10.1100">
    <property type="entry name" value="BFD-like [2Fe-2S]-binding domain"/>
    <property type="match status" value="1"/>
</dbReference>